<keyword evidence="7" id="KW-0732">Signal</keyword>
<keyword evidence="5" id="KW-0128">Catecholamine metabolism</keyword>
<keyword evidence="2 8" id="KW-0489">Methyltransferase</keyword>
<dbReference type="CDD" id="cd02440">
    <property type="entry name" value="AdoMet_MTases"/>
    <property type="match status" value="1"/>
</dbReference>
<dbReference type="Pfam" id="PF01596">
    <property type="entry name" value="Methyltransf_3"/>
    <property type="match status" value="1"/>
</dbReference>
<dbReference type="OMA" id="VEITRCV"/>
<dbReference type="OrthoDB" id="186626at2759"/>
<dbReference type="Proteomes" id="UP000054558">
    <property type="component" value="Unassembled WGS sequence"/>
</dbReference>
<reference evidence="8 9" key="1">
    <citation type="journal article" date="2014" name="Nat. Commun.">
        <title>Klebsormidium flaccidum genome reveals primary factors for plant terrestrial adaptation.</title>
        <authorList>
            <person name="Hori K."/>
            <person name="Maruyama F."/>
            <person name="Fujisawa T."/>
            <person name="Togashi T."/>
            <person name="Yamamoto N."/>
            <person name="Seo M."/>
            <person name="Sato S."/>
            <person name="Yamada T."/>
            <person name="Mori H."/>
            <person name="Tajima N."/>
            <person name="Moriyama T."/>
            <person name="Ikeuchi M."/>
            <person name="Watanabe M."/>
            <person name="Wada H."/>
            <person name="Kobayashi K."/>
            <person name="Saito M."/>
            <person name="Masuda T."/>
            <person name="Sasaki-Sekimoto Y."/>
            <person name="Mashiguchi K."/>
            <person name="Awai K."/>
            <person name="Shimojima M."/>
            <person name="Masuda S."/>
            <person name="Iwai M."/>
            <person name="Nobusawa T."/>
            <person name="Narise T."/>
            <person name="Kondo S."/>
            <person name="Saito H."/>
            <person name="Sato R."/>
            <person name="Murakawa M."/>
            <person name="Ihara Y."/>
            <person name="Oshima-Yamada Y."/>
            <person name="Ohtaka K."/>
            <person name="Satoh M."/>
            <person name="Sonobe K."/>
            <person name="Ishii M."/>
            <person name="Ohtani R."/>
            <person name="Kanamori-Sato M."/>
            <person name="Honoki R."/>
            <person name="Miyazaki D."/>
            <person name="Mochizuki H."/>
            <person name="Umetsu J."/>
            <person name="Higashi K."/>
            <person name="Shibata D."/>
            <person name="Kamiya Y."/>
            <person name="Sato N."/>
            <person name="Nakamura Y."/>
            <person name="Tabata S."/>
            <person name="Ida S."/>
            <person name="Kurokawa K."/>
            <person name="Ohta H."/>
        </authorList>
    </citation>
    <scope>NUCLEOTIDE SEQUENCE [LARGE SCALE GENOMIC DNA]</scope>
    <source>
        <strain evidence="8 9">NIES-2285</strain>
    </source>
</reference>
<dbReference type="FunFam" id="3.40.50.150:FF:000054">
    <property type="entry name" value="Catechol O-methyltransferase"/>
    <property type="match status" value="1"/>
</dbReference>
<dbReference type="EMBL" id="DF237149">
    <property type="protein sequence ID" value="GAQ84666.1"/>
    <property type="molecule type" value="Genomic_DNA"/>
</dbReference>
<sequence length="284" mass="30973">MALFRIALLLGLLAVAATGACLHLLPPGTISWSTLEFPRNTISMMLHYAAAKYGHLRTTGQVGDGREASVLAHVQKTVPAGNAESVLKAIDELAWGGTFLMNVGPEKGLILDEVIRSNKPCMVLEIGSYVGYSAVRIGSQLAPGCKLYSIEFNADNAEVARGVVKHAGLDQTVEVITGTLQSVTEVLHKEKGVSTFDLVFLDHFKKYYLGDLKLLLHEEFLKTGSIVVADNVGYPGVPDYLEYMEKTSDFETARHETKLEYSKTVPDLMLVSSYKPQSLGHRTS</sequence>
<evidence type="ECO:0000256" key="3">
    <source>
        <dbReference type="ARBA" id="ARBA00022679"/>
    </source>
</evidence>
<organism evidence="8 9">
    <name type="scientific">Klebsormidium nitens</name>
    <name type="common">Green alga</name>
    <name type="synonym">Ulothrix nitens</name>
    <dbReference type="NCBI Taxonomy" id="105231"/>
    <lineage>
        <taxon>Eukaryota</taxon>
        <taxon>Viridiplantae</taxon>
        <taxon>Streptophyta</taxon>
        <taxon>Klebsormidiophyceae</taxon>
        <taxon>Klebsormidiales</taxon>
        <taxon>Klebsormidiaceae</taxon>
        <taxon>Klebsormidium</taxon>
    </lineage>
</organism>
<dbReference type="Gene3D" id="3.40.50.150">
    <property type="entry name" value="Vaccinia Virus protein VP39"/>
    <property type="match status" value="1"/>
</dbReference>
<dbReference type="InterPro" id="IPR029063">
    <property type="entry name" value="SAM-dependent_MTases_sf"/>
</dbReference>
<gene>
    <name evidence="8" type="ORF">KFL_002000020</name>
</gene>
<evidence type="ECO:0000256" key="2">
    <source>
        <dbReference type="ARBA" id="ARBA00022603"/>
    </source>
</evidence>
<accession>A0A1Y1I7I0</accession>
<dbReference type="PANTHER" id="PTHR43836:SF2">
    <property type="entry name" value="CATECHOL O-METHYLTRANSFERASE 1-RELATED"/>
    <property type="match status" value="1"/>
</dbReference>
<dbReference type="PROSITE" id="PS51682">
    <property type="entry name" value="SAM_OMT_I"/>
    <property type="match status" value="1"/>
</dbReference>
<feature type="signal peptide" evidence="7">
    <location>
        <begin position="1"/>
        <end position="19"/>
    </location>
</feature>
<dbReference type="GO" id="GO:0032259">
    <property type="term" value="P:methylation"/>
    <property type="evidence" value="ECO:0007669"/>
    <property type="project" value="UniProtKB-KW"/>
</dbReference>
<keyword evidence="9" id="KW-1185">Reference proteome</keyword>
<comment type="similarity">
    <text evidence="6">Belongs to the class I-like SAM-binding methyltransferase superfamily. Cation-dependent O-methyltransferase family.</text>
</comment>
<dbReference type="SUPFAM" id="SSF53335">
    <property type="entry name" value="S-adenosyl-L-methionine-dependent methyltransferases"/>
    <property type="match status" value="1"/>
</dbReference>
<keyword evidence="3 8" id="KW-0808">Transferase</keyword>
<dbReference type="STRING" id="105231.A0A1Y1I7I0"/>
<protein>
    <recommendedName>
        <fullName evidence="1">catechol O-methyltransferase</fullName>
        <ecNumber evidence="1">2.1.1.6</ecNumber>
    </recommendedName>
</protein>
<evidence type="ECO:0000256" key="4">
    <source>
        <dbReference type="ARBA" id="ARBA00022691"/>
    </source>
</evidence>
<evidence type="ECO:0000256" key="7">
    <source>
        <dbReference type="SAM" id="SignalP"/>
    </source>
</evidence>
<evidence type="ECO:0000313" key="8">
    <source>
        <dbReference type="EMBL" id="GAQ84666.1"/>
    </source>
</evidence>
<evidence type="ECO:0000313" key="9">
    <source>
        <dbReference type="Proteomes" id="UP000054558"/>
    </source>
</evidence>
<feature type="chain" id="PRO_5012508067" description="catechol O-methyltransferase" evidence="7">
    <location>
        <begin position="20"/>
        <end position="284"/>
    </location>
</feature>
<dbReference type="AlphaFoldDB" id="A0A1Y1I7I0"/>
<evidence type="ECO:0000256" key="5">
    <source>
        <dbReference type="ARBA" id="ARBA00022939"/>
    </source>
</evidence>
<dbReference type="GO" id="GO:0016206">
    <property type="term" value="F:catechol O-methyltransferase activity"/>
    <property type="evidence" value="ECO:0007669"/>
    <property type="project" value="UniProtKB-EC"/>
</dbReference>
<dbReference type="InterPro" id="IPR002935">
    <property type="entry name" value="SAM_O-MeTrfase"/>
</dbReference>
<keyword evidence="4" id="KW-0949">S-adenosyl-L-methionine</keyword>
<dbReference type="GO" id="GO:0008171">
    <property type="term" value="F:O-methyltransferase activity"/>
    <property type="evidence" value="ECO:0000318"/>
    <property type="project" value="GO_Central"/>
</dbReference>
<evidence type="ECO:0000256" key="6">
    <source>
        <dbReference type="ARBA" id="ARBA00023453"/>
    </source>
</evidence>
<dbReference type="GO" id="GO:0006584">
    <property type="term" value="P:catecholamine metabolic process"/>
    <property type="evidence" value="ECO:0007669"/>
    <property type="project" value="UniProtKB-KW"/>
</dbReference>
<dbReference type="EC" id="2.1.1.6" evidence="1"/>
<dbReference type="PANTHER" id="PTHR43836">
    <property type="entry name" value="CATECHOL O-METHYLTRANSFERASE 1-RELATED"/>
    <property type="match status" value="1"/>
</dbReference>
<proteinExistence type="inferred from homology"/>
<name>A0A1Y1I7I0_KLENI</name>
<dbReference type="PROSITE" id="PS51257">
    <property type="entry name" value="PROKAR_LIPOPROTEIN"/>
    <property type="match status" value="1"/>
</dbReference>
<evidence type="ECO:0000256" key="1">
    <source>
        <dbReference type="ARBA" id="ARBA00012880"/>
    </source>
</evidence>